<proteinExistence type="predicted"/>
<reference evidence="2" key="1">
    <citation type="journal article" date="2019" name="Int. J. Syst. Evol. Microbiol.">
        <title>The Global Catalogue of Microorganisms (GCM) 10K type strain sequencing project: providing services to taxonomists for standard genome sequencing and annotation.</title>
        <authorList>
            <consortium name="The Broad Institute Genomics Platform"/>
            <consortium name="The Broad Institute Genome Sequencing Center for Infectious Disease"/>
            <person name="Wu L."/>
            <person name="Ma J."/>
        </authorList>
    </citation>
    <scope>NUCLEOTIDE SEQUENCE [LARGE SCALE GENOMIC DNA]</scope>
    <source>
        <strain evidence="2">TISTR 2562</strain>
    </source>
</reference>
<name>A0ABW5U862_9RHOB</name>
<comment type="caution">
    <text evidence="1">The sequence shown here is derived from an EMBL/GenBank/DDBJ whole genome shotgun (WGS) entry which is preliminary data.</text>
</comment>
<keyword evidence="2" id="KW-1185">Reference proteome</keyword>
<sequence length="66" mass="7130">MSRATSIAAVLMRSVGFQPFRIVPFPIGNRPNDLNKECSMSDFFTATLAATDPDIAAAVTNELGRQ</sequence>
<gene>
    <name evidence="1" type="ORF">ACFSUD_15085</name>
</gene>
<feature type="non-terminal residue" evidence="1">
    <location>
        <position position="66"/>
    </location>
</feature>
<evidence type="ECO:0000313" key="2">
    <source>
        <dbReference type="Proteomes" id="UP001597474"/>
    </source>
</evidence>
<protein>
    <submittedName>
        <fullName evidence="1">Uncharacterized protein</fullName>
    </submittedName>
</protein>
<organism evidence="1 2">
    <name type="scientific">Sulfitobacter aestuarii</name>
    <dbReference type="NCBI Taxonomy" id="2161676"/>
    <lineage>
        <taxon>Bacteria</taxon>
        <taxon>Pseudomonadati</taxon>
        <taxon>Pseudomonadota</taxon>
        <taxon>Alphaproteobacteria</taxon>
        <taxon>Rhodobacterales</taxon>
        <taxon>Roseobacteraceae</taxon>
        <taxon>Sulfitobacter</taxon>
    </lineage>
</organism>
<accession>A0ABW5U862</accession>
<dbReference type="RefSeq" id="WP_386375328.1">
    <property type="nucleotide sequence ID" value="NZ_JBHUMP010000014.1"/>
</dbReference>
<dbReference type="EMBL" id="JBHUMP010000014">
    <property type="protein sequence ID" value="MFD2740907.1"/>
    <property type="molecule type" value="Genomic_DNA"/>
</dbReference>
<evidence type="ECO:0000313" key="1">
    <source>
        <dbReference type="EMBL" id="MFD2740907.1"/>
    </source>
</evidence>
<dbReference type="Proteomes" id="UP001597474">
    <property type="component" value="Unassembled WGS sequence"/>
</dbReference>